<feature type="binding site" evidence="5">
    <location>
        <begin position="150"/>
        <end position="153"/>
    </location>
    <ligand>
        <name>FAD</name>
        <dbReference type="ChEBI" id="CHEBI:57692"/>
    </ligand>
</feature>
<evidence type="ECO:0000259" key="7">
    <source>
        <dbReference type="PROSITE" id="PS00624"/>
    </source>
</evidence>
<comment type="similarity">
    <text evidence="2">Belongs to the GMC oxidoreductase family.</text>
</comment>
<evidence type="ECO:0000256" key="2">
    <source>
        <dbReference type="ARBA" id="ARBA00010790"/>
    </source>
</evidence>
<comment type="cofactor">
    <cofactor evidence="1 5">
        <name>FAD</name>
        <dbReference type="ChEBI" id="CHEBI:57692"/>
    </cofactor>
</comment>
<dbReference type="Pfam" id="PF00732">
    <property type="entry name" value="GMC_oxred_N"/>
    <property type="match status" value="1"/>
</dbReference>
<sequence length="662" mass="71422">MGVRFLLSVLPLVAALQHLADPPAPAIAAPASKSYEYIVVGSGAGGGPLAARLAQAGKRTLLIEAGDDQGDNINQAVPVFHAYSTEDPLMSWDFFVEHYKDEKRQKQDDKYTYVTTEGKYYVGKNPPPGAKPKGILYPRSGTLGGCTAHNALVSVAPHDADWSLIQNMTGDDSWNPKNMRRIFEKMENAVYASKISSGHGHSGWLTLNLFDISQVGLRFNLLDVNLLEVLYGAAKVTGSGIASSLGNLVGLLQSDVNSAAPSRETTEGMWAIPLAVKNGRRTGSRDFILEVYTAKTADGKQRYPLDIALNTFVTKVTFGTNGSRPVANGVEYLKGQYLYRSSPKSGKNSTSTSGRFTAEKEVILAAGTFNTPQLLKLSGLGPKEELRKHNISLLVDLPGVGKNLQDHMEIGITHTLPSGNTFKIISDCNFNHAPGDKCLEEWAKSSTGIYSASNGFPAAVLKKTSVAAEDPNFGHISDLFLFGGLAAFRGYYPGYSKDVYQHGNWTWVVLKAHTANNHGTVELRSADPLDPPIINFNFFDAGDPAAGKRDVQAMVEGVKLGRKLNTAEVSMVDQWPGPMVQDDKGLEDYVKNEAWSHHASCTAAIGADNDKNAVLDSKLKVRGVDGLRVADASVFPRIPGFFVAIPTYMIGEKAAESILTGK</sequence>
<dbReference type="PROSITE" id="PS00624">
    <property type="entry name" value="GMC_OXRED_2"/>
    <property type="match status" value="1"/>
</dbReference>
<dbReference type="PANTHER" id="PTHR11552:SF147">
    <property type="entry name" value="CHOLINE DEHYDROGENASE, MITOCHONDRIAL"/>
    <property type="match status" value="1"/>
</dbReference>
<dbReference type="Pfam" id="PF05199">
    <property type="entry name" value="GMC_oxred_C"/>
    <property type="match status" value="1"/>
</dbReference>
<evidence type="ECO:0000313" key="9">
    <source>
        <dbReference type="Proteomes" id="UP000799302"/>
    </source>
</evidence>
<dbReference type="PIRSF" id="PIRSF000137">
    <property type="entry name" value="Alcohol_oxidase"/>
    <property type="match status" value="1"/>
</dbReference>
<evidence type="ECO:0000256" key="6">
    <source>
        <dbReference type="SAM" id="SignalP"/>
    </source>
</evidence>
<name>A0A6A6U671_9PEZI</name>
<dbReference type="EMBL" id="MU004237">
    <property type="protein sequence ID" value="KAF2667430.1"/>
    <property type="molecule type" value="Genomic_DNA"/>
</dbReference>
<dbReference type="Gene3D" id="3.50.50.60">
    <property type="entry name" value="FAD/NAD(P)-binding domain"/>
    <property type="match status" value="1"/>
</dbReference>
<keyword evidence="9" id="KW-1185">Reference proteome</keyword>
<evidence type="ECO:0000256" key="1">
    <source>
        <dbReference type="ARBA" id="ARBA00001974"/>
    </source>
</evidence>
<dbReference type="AlphaFoldDB" id="A0A6A6U671"/>
<dbReference type="InterPro" id="IPR000172">
    <property type="entry name" value="GMC_OxRdtase_N"/>
</dbReference>
<feature type="chain" id="PRO_5025574163" evidence="6">
    <location>
        <begin position="16"/>
        <end position="662"/>
    </location>
</feature>
<evidence type="ECO:0000256" key="3">
    <source>
        <dbReference type="ARBA" id="ARBA00022630"/>
    </source>
</evidence>
<proteinExistence type="inferred from homology"/>
<feature type="domain" description="Glucose-methanol-choline oxidoreductase N-terminal" evidence="7">
    <location>
        <begin position="367"/>
        <end position="381"/>
    </location>
</feature>
<evidence type="ECO:0000313" key="8">
    <source>
        <dbReference type="EMBL" id="KAF2667430.1"/>
    </source>
</evidence>
<reference evidence="8" key="1">
    <citation type="journal article" date="2020" name="Stud. Mycol.">
        <title>101 Dothideomycetes genomes: a test case for predicting lifestyles and emergence of pathogens.</title>
        <authorList>
            <person name="Haridas S."/>
            <person name="Albert R."/>
            <person name="Binder M."/>
            <person name="Bloem J."/>
            <person name="Labutti K."/>
            <person name="Salamov A."/>
            <person name="Andreopoulos B."/>
            <person name="Baker S."/>
            <person name="Barry K."/>
            <person name="Bills G."/>
            <person name="Bluhm B."/>
            <person name="Cannon C."/>
            <person name="Castanera R."/>
            <person name="Culley D."/>
            <person name="Daum C."/>
            <person name="Ezra D."/>
            <person name="Gonzalez J."/>
            <person name="Henrissat B."/>
            <person name="Kuo A."/>
            <person name="Liang C."/>
            <person name="Lipzen A."/>
            <person name="Lutzoni F."/>
            <person name="Magnuson J."/>
            <person name="Mondo S."/>
            <person name="Nolan M."/>
            <person name="Ohm R."/>
            <person name="Pangilinan J."/>
            <person name="Park H.-J."/>
            <person name="Ramirez L."/>
            <person name="Alfaro M."/>
            <person name="Sun H."/>
            <person name="Tritt A."/>
            <person name="Yoshinaga Y."/>
            <person name="Zwiers L.-H."/>
            <person name="Turgeon B."/>
            <person name="Goodwin S."/>
            <person name="Spatafora J."/>
            <person name="Crous P."/>
            <person name="Grigoriev I."/>
        </authorList>
    </citation>
    <scope>NUCLEOTIDE SEQUENCE</scope>
    <source>
        <strain evidence="8">CBS 115976</strain>
    </source>
</reference>
<evidence type="ECO:0000256" key="4">
    <source>
        <dbReference type="ARBA" id="ARBA00022827"/>
    </source>
</evidence>
<dbReference type="GO" id="GO:0016614">
    <property type="term" value="F:oxidoreductase activity, acting on CH-OH group of donors"/>
    <property type="evidence" value="ECO:0007669"/>
    <property type="project" value="InterPro"/>
</dbReference>
<dbReference type="InterPro" id="IPR012132">
    <property type="entry name" value="GMC_OxRdtase"/>
</dbReference>
<evidence type="ECO:0000256" key="5">
    <source>
        <dbReference type="PIRSR" id="PIRSR000137-2"/>
    </source>
</evidence>
<dbReference type="GO" id="GO:0050660">
    <property type="term" value="F:flavin adenine dinucleotide binding"/>
    <property type="evidence" value="ECO:0007669"/>
    <property type="project" value="InterPro"/>
</dbReference>
<dbReference type="OrthoDB" id="269227at2759"/>
<dbReference type="Proteomes" id="UP000799302">
    <property type="component" value="Unassembled WGS sequence"/>
</dbReference>
<organism evidence="8 9">
    <name type="scientific">Microthyrium microscopicum</name>
    <dbReference type="NCBI Taxonomy" id="703497"/>
    <lineage>
        <taxon>Eukaryota</taxon>
        <taxon>Fungi</taxon>
        <taxon>Dikarya</taxon>
        <taxon>Ascomycota</taxon>
        <taxon>Pezizomycotina</taxon>
        <taxon>Dothideomycetes</taxon>
        <taxon>Dothideomycetes incertae sedis</taxon>
        <taxon>Microthyriales</taxon>
        <taxon>Microthyriaceae</taxon>
        <taxon>Microthyrium</taxon>
    </lineage>
</organism>
<feature type="signal peptide" evidence="6">
    <location>
        <begin position="1"/>
        <end position="15"/>
    </location>
</feature>
<dbReference type="PANTHER" id="PTHR11552">
    <property type="entry name" value="GLUCOSE-METHANOL-CHOLINE GMC OXIDOREDUCTASE"/>
    <property type="match status" value="1"/>
</dbReference>
<keyword evidence="6" id="KW-0732">Signal</keyword>
<feature type="binding site" evidence="5">
    <location>
        <position position="313"/>
    </location>
    <ligand>
        <name>FAD</name>
        <dbReference type="ChEBI" id="CHEBI:57692"/>
    </ligand>
</feature>
<protein>
    <submittedName>
        <fullName evidence="8">Glucose-methanol-choline oxidoreductase</fullName>
    </submittedName>
</protein>
<gene>
    <name evidence="8" type="ORF">BT63DRAFT_415003</name>
</gene>
<dbReference type="InterPro" id="IPR007867">
    <property type="entry name" value="GMC_OxRtase_C"/>
</dbReference>
<dbReference type="SUPFAM" id="SSF51905">
    <property type="entry name" value="FAD/NAD(P)-binding domain"/>
    <property type="match status" value="1"/>
</dbReference>
<keyword evidence="3" id="KW-0285">Flavoprotein</keyword>
<keyword evidence="4 5" id="KW-0274">FAD</keyword>
<dbReference type="SUPFAM" id="SSF54373">
    <property type="entry name" value="FAD-linked reductases, C-terminal domain"/>
    <property type="match status" value="1"/>
</dbReference>
<dbReference type="Gene3D" id="3.30.560.10">
    <property type="entry name" value="Glucose Oxidase, domain 3"/>
    <property type="match status" value="1"/>
</dbReference>
<accession>A0A6A6U671</accession>
<dbReference type="InterPro" id="IPR036188">
    <property type="entry name" value="FAD/NAD-bd_sf"/>
</dbReference>